<sequence length="94" mass="10073">MARKTGVYRNLIRGDLTARIHVVADAGMILWSAPGGLVAAPVLEEVWVPGGFQEVVEALAAEGQVAVVFRELIDFVKGRGDDAVLVILKKITCD</sequence>
<evidence type="ECO:0000313" key="2">
    <source>
        <dbReference type="Proteomes" id="UP000249789"/>
    </source>
</evidence>
<dbReference type="Proteomes" id="UP000249789">
    <property type="component" value="Unassembled WGS sequence"/>
</dbReference>
<dbReference type="AlphaFoldDB" id="A0A8G1VVB0"/>
<accession>A0A8G1VVB0</accession>
<gene>
    <name evidence="1" type="ORF">BO72DRAFT_530674</name>
</gene>
<reference evidence="1 2" key="1">
    <citation type="submission" date="2018-02" db="EMBL/GenBank/DDBJ databases">
        <title>The genomes of Aspergillus section Nigri reveals drivers in fungal speciation.</title>
        <authorList>
            <consortium name="DOE Joint Genome Institute"/>
            <person name="Vesth T.C."/>
            <person name="Nybo J."/>
            <person name="Theobald S."/>
            <person name="Brandl J."/>
            <person name="Frisvad J.C."/>
            <person name="Nielsen K.F."/>
            <person name="Lyhne E.K."/>
            <person name="Kogle M.E."/>
            <person name="Kuo A."/>
            <person name="Riley R."/>
            <person name="Clum A."/>
            <person name="Nolan M."/>
            <person name="Lipzen A."/>
            <person name="Salamov A."/>
            <person name="Henrissat B."/>
            <person name="Wiebenga A."/>
            <person name="De vries R.P."/>
            <person name="Grigoriev I.V."/>
            <person name="Mortensen U.H."/>
            <person name="Andersen M.R."/>
            <person name="Baker S.E."/>
        </authorList>
    </citation>
    <scope>NUCLEOTIDE SEQUENCE [LARGE SCALE GENOMIC DNA]</scope>
    <source>
        <strain evidence="1 2">CBS 313.89</strain>
    </source>
</reference>
<dbReference type="EMBL" id="KZ824674">
    <property type="protein sequence ID" value="RAK73952.1"/>
    <property type="molecule type" value="Genomic_DNA"/>
</dbReference>
<dbReference type="RefSeq" id="XP_040797962.1">
    <property type="nucleotide sequence ID" value="XM_040950312.1"/>
</dbReference>
<dbReference type="VEuPathDB" id="FungiDB:BO72DRAFT_530674"/>
<protein>
    <submittedName>
        <fullName evidence="1">Uncharacterized protein</fullName>
    </submittedName>
</protein>
<evidence type="ECO:0000313" key="1">
    <source>
        <dbReference type="EMBL" id="RAK73952.1"/>
    </source>
</evidence>
<dbReference type="GeneID" id="63867647"/>
<dbReference type="OrthoDB" id="10432131at2759"/>
<name>A0A8G1VVB0_9EURO</name>
<proteinExistence type="predicted"/>
<organism evidence="1 2">
    <name type="scientific">Aspergillus fijiensis CBS 313.89</name>
    <dbReference type="NCBI Taxonomy" id="1448319"/>
    <lineage>
        <taxon>Eukaryota</taxon>
        <taxon>Fungi</taxon>
        <taxon>Dikarya</taxon>
        <taxon>Ascomycota</taxon>
        <taxon>Pezizomycotina</taxon>
        <taxon>Eurotiomycetes</taxon>
        <taxon>Eurotiomycetidae</taxon>
        <taxon>Eurotiales</taxon>
        <taxon>Aspergillaceae</taxon>
        <taxon>Aspergillus</taxon>
    </lineage>
</organism>
<keyword evidence="2" id="KW-1185">Reference proteome</keyword>